<dbReference type="Pfam" id="PF05977">
    <property type="entry name" value="MFS_3"/>
    <property type="match status" value="1"/>
</dbReference>
<dbReference type="PANTHER" id="PTHR23513">
    <property type="entry name" value="INTEGRAL MEMBRANE EFFLUX PROTEIN-RELATED"/>
    <property type="match status" value="1"/>
</dbReference>
<dbReference type="GO" id="GO:0005886">
    <property type="term" value="C:plasma membrane"/>
    <property type="evidence" value="ECO:0007669"/>
    <property type="project" value="UniProtKB-SubCell"/>
</dbReference>
<reference evidence="9" key="1">
    <citation type="submission" date="2017-11" db="EMBL/GenBank/DDBJ databases">
        <title>The complete genome sequence of Sphingopyxis pomeranensis sp. nov. strain WS5A3p.</title>
        <authorList>
            <person name="Kaminski M.A."/>
        </authorList>
    </citation>
    <scope>NUCLEOTIDE SEQUENCE [LARGE SCALE GENOMIC DNA]</scope>
    <source>
        <strain evidence="9">WS5A3p</strain>
    </source>
</reference>
<dbReference type="Proteomes" id="UP000238954">
    <property type="component" value="Chromosome"/>
</dbReference>
<evidence type="ECO:0000256" key="5">
    <source>
        <dbReference type="ARBA" id="ARBA00022989"/>
    </source>
</evidence>
<accession>A0A2S8B101</accession>
<evidence type="ECO:0000313" key="9">
    <source>
        <dbReference type="Proteomes" id="UP000238954"/>
    </source>
</evidence>
<comment type="subcellular location">
    <subcellularLocation>
        <location evidence="1">Cell membrane</location>
        <topology evidence="1">Multi-pass membrane protein</topology>
    </subcellularLocation>
</comment>
<comment type="caution">
    <text evidence="8">The sequence shown here is derived from an EMBL/GenBank/DDBJ whole genome shotgun (WGS) entry which is preliminary data.</text>
</comment>
<evidence type="ECO:0000256" key="4">
    <source>
        <dbReference type="ARBA" id="ARBA00022692"/>
    </source>
</evidence>
<evidence type="ECO:0000313" key="8">
    <source>
        <dbReference type="EMBL" id="PQM26017.1"/>
    </source>
</evidence>
<dbReference type="InterPro" id="IPR036259">
    <property type="entry name" value="MFS_trans_sf"/>
</dbReference>
<keyword evidence="6 7" id="KW-0472">Membrane</keyword>
<evidence type="ECO:0000256" key="6">
    <source>
        <dbReference type="ARBA" id="ARBA00023136"/>
    </source>
</evidence>
<keyword evidence="4 7" id="KW-0812">Transmembrane</keyword>
<evidence type="ECO:0000256" key="3">
    <source>
        <dbReference type="ARBA" id="ARBA00022475"/>
    </source>
</evidence>
<dbReference type="SUPFAM" id="SSF103473">
    <property type="entry name" value="MFS general substrate transporter"/>
    <property type="match status" value="1"/>
</dbReference>
<dbReference type="InterPro" id="IPR010290">
    <property type="entry name" value="TM_effector"/>
</dbReference>
<name>A0A2S8B101_9SPHN</name>
<dbReference type="PANTHER" id="PTHR23513:SF11">
    <property type="entry name" value="STAPHYLOFERRIN A TRANSPORTER"/>
    <property type="match status" value="1"/>
</dbReference>
<protein>
    <recommendedName>
        <fullName evidence="10">MFS transporter</fullName>
    </recommendedName>
</protein>
<keyword evidence="3" id="KW-1003">Cell membrane</keyword>
<dbReference type="AlphaFoldDB" id="A0A2S8B101"/>
<sequence length="86" mass="8678">MFRRMWTASLLSNLGQLIQGVGATWAMAEMKAGADLIALAQTALMAPVMLFALGAGAIADTSDRRKVGLAALSVALAGSASLTAAA</sequence>
<feature type="transmembrane region" description="Helical" evidence="7">
    <location>
        <begin position="36"/>
        <end position="55"/>
    </location>
</feature>
<gene>
    <name evidence="8" type="ORF">CVO77_13005</name>
</gene>
<keyword evidence="2" id="KW-0813">Transport</keyword>
<evidence type="ECO:0000256" key="1">
    <source>
        <dbReference type="ARBA" id="ARBA00004651"/>
    </source>
</evidence>
<evidence type="ECO:0000256" key="2">
    <source>
        <dbReference type="ARBA" id="ARBA00022448"/>
    </source>
</evidence>
<dbReference type="EMBL" id="PHFW01000003">
    <property type="protein sequence ID" value="PQM26017.1"/>
    <property type="molecule type" value="Genomic_DNA"/>
</dbReference>
<organism evidence="8 9">
    <name type="scientific">Sphingopyxis lindanitolerans</name>
    <dbReference type="NCBI Taxonomy" id="2054227"/>
    <lineage>
        <taxon>Bacteria</taxon>
        <taxon>Pseudomonadati</taxon>
        <taxon>Pseudomonadota</taxon>
        <taxon>Alphaproteobacteria</taxon>
        <taxon>Sphingomonadales</taxon>
        <taxon>Sphingomonadaceae</taxon>
        <taxon>Sphingopyxis</taxon>
    </lineage>
</organism>
<keyword evidence="9" id="KW-1185">Reference proteome</keyword>
<evidence type="ECO:0008006" key="10">
    <source>
        <dbReference type="Google" id="ProtNLM"/>
    </source>
</evidence>
<evidence type="ECO:0000256" key="7">
    <source>
        <dbReference type="SAM" id="Phobius"/>
    </source>
</evidence>
<proteinExistence type="predicted"/>
<keyword evidence="5 7" id="KW-1133">Transmembrane helix</keyword>